<evidence type="ECO:0000313" key="4">
    <source>
        <dbReference type="Proteomes" id="UP000807306"/>
    </source>
</evidence>
<proteinExistence type="predicted"/>
<feature type="compositionally biased region" description="Basic and acidic residues" evidence="1">
    <location>
        <begin position="111"/>
        <end position="126"/>
    </location>
</feature>
<gene>
    <name evidence="3" type="ORF">CPB83DRAFT_570885</name>
</gene>
<evidence type="ECO:0000313" key="3">
    <source>
        <dbReference type="EMBL" id="KAF9524997.1"/>
    </source>
</evidence>
<dbReference type="Pfam" id="PF23099">
    <property type="entry name" value="UTP20_C"/>
    <property type="match status" value="1"/>
</dbReference>
<accession>A0A9P6E9P2</accession>
<reference evidence="3" key="1">
    <citation type="submission" date="2020-11" db="EMBL/GenBank/DDBJ databases">
        <authorList>
            <consortium name="DOE Joint Genome Institute"/>
            <person name="Ahrendt S."/>
            <person name="Riley R."/>
            <person name="Andreopoulos W."/>
            <person name="Labutti K."/>
            <person name="Pangilinan J."/>
            <person name="Ruiz-Duenas F.J."/>
            <person name="Barrasa J.M."/>
            <person name="Sanchez-Garcia M."/>
            <person name="Camarero S."/>
            <person name="Miyauchi S."/>
            <person name="Serrano A."/>
            <person name="Linde D."/>
            <person name="Babiker R."/>
            <person name="Drula E."/>
            <person name="Ayuso-Fernandez I."/>
            <person name="Pacheco R."/>
            <person name="Padilla G."/>
            <person name="Ferreira P."/>
            <person name="Barriuso J."/>
            <person name="Kellner H."/>
            <person name="Castanera R."/>
            <person name="Alfaro M."/>
            <person name="Ramirez L."/>
            <person name="Pisabarro A.G."/>
            <person name="Kuo A."/>
            <person name="Tritt A."/>
            <person name="Lipzen A."/>
            <person name="He G."/>
            <person name="Yan M."/>
            <person name="Ng V."/>
            <person name="Cullen D."/>
            <person name="Martin F."/>
            <person name="Rosso M.-N."/>
            <person name="Henrissat B."/>
            <person name="Hibbett D."/>
            <person name="Martinez A.T."/>
            <person name="Grigoriev I.V."/>
        </authorList>
    </citation>
    <scope>NUCLEOTIDE SEQUENCE</scope>
    <source>
        <strain evidence="3">CBS 506.95</strain>
    </source>
</reference>
<dbReference type="PANTHER" id="PTHR17695:SF11">
    <property type="entry name" value="SMALL SUBUNIT PROCESSOME COMPONENT 20 HOMOLOG"/>
    <property type="match status" value="1"/>
</dbReference>
<feature type="region of interest" description="Disordered" evidence="1">
    <location>
        <begin position="89"/>
        <end position="126"/>
    </location>
</feature>
<organism evidence="3 4">
    <name type="scientific">Crepidotus variabilis</name>
    <dbReference type="NCBI Taxonomy" id="179855"/>
    <lineage>
        <taxon>Eukaryota</taxon>
        <taxon>Fungi</taxon>
        <taxon>Dikarya</taxon>
        <taxon>Basidiomycota</taxon>
        <taxon>Agaricomycotina</taxon>
        <taxon>Agaricomycetes</taxon>
        <taxon>Agaricomycetidae</taxon>
        <taxon>Agaricales</taxon>
        <taxon>Agaricineae</taxon>
        <taxon>Crepidotaceae</taxon>
        <taxon>Crepidotus</taxon>
    </lineage>
</organism>
<evidence type="ECO:0000259" key="2">
    <source>
        <dbReference type="Pfam" id="PF23099"/>
    </source>
</evidence>
<keyword evidence="4" id="KW-1185">Reference proteome</keyword>
<protein>
    <recommendedName>
        <fullName evidence="2">U3 small nucleolar RNA-associated protein 20 C-terminal domain-containing protein</fullName>
    </recommendedName>
</protein>
<comment type="caution">
    <text evidence="3">The sequence shown here is derived from an EMBL/GenBank/DDBJ whole genome shotgun (WGS) entry which is preliminary data.</text>
</comment>
<feature type="domain" description="U3 small nucleolar RNA-associated protein 20 C-terminal" evidence="2">
    <location>
        <begin position="4"/>
        <end position="109"/>
    </location>
</feature>
<dbReference type="OrthoDB" id="3249728at2759"/>
<dbReference type="PANTHER" id="PTHR17695">
    <property type="entry name" value="SMALL SUBUNIT PROCESSOME COMPONENT 20 HOMOLOG"/>
    <property type="match status" value="1"/>
</dbReference>
<evidence type="ECO:0000256" key="1">
    <source>
        <dbReference type="SAM" id="MobiDB-lite"/>
    </source>
</evidence>
<sequence>MASHMEPERLEKFLVHILTPVYRIIEDDTIRDGQMDELKTTSTELQDLVQSRVGATKFSGVYNQIRQGVLGVRRERKIARVLQATTNPEAAAKRKMQRNVIKKDSRKRKDRGFLESRGKVKRRREE</sequence>
<dbReference type="GO" id="GO:0032040">
    <property type="term" value="C:small-subunit processome"/>
    <property type="evidence" value="ECO:0007669"/>
    <property type="project" value="TreeGrafter"/>
</dbReference>
<dbReference type="EMBL" id="MU157890">
    <property type="protein sequence ID" value="KAF9524997.1"/>
    <property type="molecule type" value="Genomic_DNA"/>
</dbReference>
<dbReference type="Proteomes" id="UP000807306">
    <property type="component" value="Unassembled WGS sequence"/>
</dbReference>
<name>A0A9P6E9P2_9AGAR</name>
<dbReference type="InterPro" id="IPR052575">
    <property type="entry name" value="SSU_processome_comp_20"/>
</dbReference>
<dbReference type="InterPro" id="IPR057525">
    <property type="entry name" value="UTP20_C"/>
</dbReference>
<dbReference type="GO" id="GO:0030686">
    <property type="term" value="C:90S preribosome"/>
    <property type="evidence" value="ECO:0007669"/>
    <property type="project" value="TreeGrafter"/>
</dbReference>
<dbReference type="AlphaFoldDB" id="A0A9P6E9P2"/>